<dbReference type="InParanoid" id="A0A5N4AEL3"/>
<accession>A0A5N4AEL3</accession>
<proteinExistence type="predicted"/>
<dbReference type="Proteomes" id="UP000327044">
    <property type="component" value="Unassembled WGS sequence"/>
</dbReference>
<dbReference type="InterPro" id="IPR036047">
    <property type="entry name" value="F-box-like_dom_sf"/>
</dbReference>
<dbReference type="Gene3D" id="3.80.10.10">
    <property type="entry name" value="Ribonuclease Inhibitor"/>
    <property type="match status" value="1"/>
</dbReference>
<feature type="domain" description="F-box" evidence="1">
    <location>
        <begin position="6"/>
        <end position="52"/>
    </location>
</feature>
<dbReference type="Pfam" id="PF12937">
    <property type="entry name" value="F-box-like"/>
    <property type="match status" value="1"/>
</dbReference>
<dbReference type="SUPFAM" id="SSF52047">
    <property type="entry name" value="RNI-like"/>
    <property type="match status" value="1"/>
</dbReference>
<dbReference type="InterPro" id="IPR001810">
    <property type="entry name" value="F-box_dom"/>
</dbReference>
<keyword evidence="3" id="KW-1185">Reference proteome</keyword>
<organism evidence="2 3">
    <name type="scientific">Photinus pyralis</name>
    <name type="common">Common eastern firefly</name>
    <name type="synonym">Lampyris pyralis</name>
    <dbReference type="NCBI Taxonomy" id="7054"/>
    <lineage>
        <taxon>Eukaryota</taxon>
        <taxon>Metazoa</taxon>
        <taxon>Ecdysozoa</taxon>
        <taxon>Arthropoda</taxon>
        <taxon>Hexapoda</taxon>
        <taxon>Insecta</taxon>
        <taxon>Pterygota</taxon>
        <taxon>Neoptera</taxon>
        <taxon>Endopterygota</taxon>
        <taxon>Coleoptera</taxon>
        <taxon>Polyphaga</taxon>
        <taxon>Elateriformia</taxon>
        <taxon>Elateroidea</taxon>
        <taxon>Lampyridae</taxon>
        <taxon>Lampyrinae</taxon>
        <taxon>Photinus</taxon>
    </lineage>
</organism>
<dbReference type="InterPro" id="IPR032675">
    <property type="entry name" value="LRR_dom_sf"/>
</dbReference>
<dbReference type="CDD" id="cd09917">
    <property type="entry name" value="F-box_SF"/>
    <property type="match status" value="1"/>
</dbReference>
<dbReference type="EMBL" id="VVIM01000007">
    <property type="protein sequence ID" value="KAB0795762.1"/>
    <property type="molecule type" value="Genomic_DNA"/>
</dbReference>
<evidence type="ECO:0000313" key="2">
    <source>
        <dbReference type="EMBL" id="KAB0795762.1"/>
    </source>
</evidence>
<comment type="caution">
    <text evidence="2">The sequence shown here is derived from an EMBL/GenBank/DDBJ whole genome shotgun (WGS) entry which is preliminary data.</text>
</comment>
<name>A0A5N4AEL3_PHOPY</name>
<evidence type="ECO:0000259" key="1">
    <source>
        <dbReference type="PROSITE" id="PS50181"/>
    </source>
</evidence>
<dbReference type="SUPFAM" id="SSF81383">
    <property type="entry name" value="F-box domain"/>
    <property type="match status" value="1"/>
</dbReference>
<sequence length="584" mass="68419">MDDAQVDYLSDLPDEIKLMVFQHLDSFTIITLKEVSKKFASLSVDKQLSSTLCFYNDYRFKLVHLRNDLHKLRREIITSLNLNCVYWIPRNEMKRCLSLDMLDSLYVLDTNLRLHDICSKNKLKLKTLAITVTDTDASAACYDPIRNLKKLCVHYWNFRRFKIVPFIQECEELEELWVVDVGRSPDTPRLEDRIYINFERLKRLVIMRNTHFTDSDKKHHIAFMCHRGKANLCIESTNSEICDIYKSEFYETVGCVEWNRYLNELNCDNPFSLHDAKKLVYKQATLDDIQFQELSFIHKRLCSEVLKPTVIALLALPNTRFLRKLSINRCILTGNHELSVEHSRTELFKSSRISRVHVAQSTLDAIVEHSPLIEELEILDCERGGTVANAIDYSCIGKLSKLKSLVLEYSNIDRDRTYLLDICKSCSNLTSLKFWMKRLQHHSFTLLTDLRKSIPFWKALKDLRYEQFSLPLDVLMESLASNSQLKLERIVLLCNKTDAFSSEPLVKFIKRNPQLILVYICVINLPDAFRIQISRTLKHLKTQQQIFIITNRYKSPPVLPHVHVLEMMEYNTSVSVIHPFKDFY</sequence>
<dbReference type="PROSITE" id="PS50181">
    <property type="entry name" value="FBOX"/>
    <property type="match status" value="1"/>
</dbReference>
<evidence type="ECO:0000313" key="3">
    <source>
        <dbReference type="Proteomes" id="UP000327044"/>
    </source>
</evidence>
<dbReference type="Gene3D" id="1.20.1280.50">
    <property type="match status" value="1"/>
</dbReference>
<gene>
    <name evidence="2" type="ORF">PPYR_09823</name>
</gene>
<protein>
    <recommendedName>
        <fullName evidence="1">F-box domain-containing protein</fullName>
    </recommendedName>
</protein>
<dbReference type="AlphaFoldDB" id="A0A5N4AEL3"/>
<reference evidence="2 3" key="1">
    <citation type="journal article" date="2018" name="Elife">
        <title>Firefly genomes illuminate parallel origins of bioluminescence in beetles.</title>
        <authorList>
            <person name="Fallon T.R."/>
            <person name="Lower S.E."/>
            <person name="Chang C.H."/>
            <person name="Bessho-Uehara M."/>
            <person name="Martin G.J."/>
            <person name="Bewick A.J."/>
            <person name="Behringer M."/>
            <person name="Debat H.J."/>
            <person name="Wong I."/>
            <person name="Day J.C."/>
            <person name="Suvorov A."/>
            <person name="Silva C.J."/>
            <person name="Stanger-Hall K.F."/>
            <person name="Hall D.W."/>
            <person name="Schmitz R.J."/>
            <person name="Nelson D.R."/>
            <person name="Lewis S.M."/>
            <person name="Shigenobu S."/>
            <person name="Bybee S.M."/>
            <person name="Larracuente A.M."/>
            <person name="Oba Y."/>
            <person name="Weng J.K."/>
        </authorList>
    </citation>
    <scope>NUCLEOTIDE SEQUENCE [LARGE SCALE GENOMIC DNA]</scope>
    <source>
        <strain evidence="2">1611_PpyrPB1</strain>
        <tissue evidence="2">Whole body</tissue>
    </source>
</reference>